<dbReference type="Proteomes" id="UP000225706">
    <property type="component" value="Unassembled WGS sequence"/>
</dbReference>
<dbReference type="EMBL" id="LSMT01000712">
    <property type="protein sequence ID" value="PFX14910.1"/>
    <property type="molecule type" value="Genomic_DNA"/>
</dbReference>
<feature type="domain" description="DZIP3-like HEPN" evidence="6">
    <location>
        <begin position="137"/>
        <end position="278"/>
    </location>
</feature>
<sequence length="743" mass="84010">MTPILRDLHWLPIPARLEFKILLLTYKCLHNQGPSYLRELLKFPNPSRILRSSMQSLLLKSYRPNTLYYGERTFAFAAPKLWNSIPEHIKRHVLMDSATPLKPLDNERSNYVRLCRLFVEVGKCVQTDLFDRMCPPMKLQTILNDTTNSKQLRILLKNNVLSMSQWRNLYPVVKSSVTSRDFDPSLQLLLLRTFCGLKFSASGQDNLLPGTVTSSEAGIACIKNLGDKVYCHSNSGSVDDKTFSTYWNEIEYTFLQFGGARYSGVITALKFDDMDDEDPVSYGELLREWMRNDDCNNVKGQENERGKKARKEEEMEGPTDISEQNSGKEEDESAGNAKVNPPKVKGIKIPKISELPETSLPWKNVELPVDFLLFTVQDCELVSCLAFLKEPTRYYHITIGHVYIGCLANKPGHRIRIALKKCSKGSVYPGGSLSTSQKAISLLSPKAIFSVGACSGLRSKKERGKVKQGDIVVSSKLIRGAFKTPLSRDMSNIIGHIAHGWKAPLQNADVDSPKVHCGALLSFSEENKDIIGHDQEAIAVEMEGADVFAAAYNLKTEWLIVKGIKDFVNDRSSNKQWEEFACVMAASLVANLLGDTEVFKDWPHFNADKSHVKEERLRLRTAKTSHKEMKRSAESSLSDELRDSVNFIGPPVIEQFLEAKRLEVEILEKNFLKQKRKMWAPKDVIKQHPLTAFQGRFENVRCIIDCTEIKCEKLGDLQKRSEFYSEYKSHSTLKGLIGISPNV</sequence>
<dbReference type="InterPro" id="IPR041249">
    <property type="entry name" value="HEPN_DZIP3"/>
</dbReference>
<dbReference type="InterPro" id="IPR035994">
    <property type="entry name" value="Nucleoside_phosphorylase_sf"/>
</dbReference>
<evidence type="ECO:0000259" key="4">
    <source>
        <dbReference type="Pfam" id="PF01048"/>
    </source>
</evidence>
<evidence type="ECO:0000256" key="3">
    <source>
        <dbReference type="SAM" id="MobiDB-lite"/>
    </source>
</evidence>
<feature type="region of interest" description="Disordered" evidence="3">
    <location>
        <begin position="296"/>
        <end position="342"/>
    </location>
</feature>
<dbReference type="PANTHER" id="PTHR46832">
    <property type="entry name" value="5'-METHYLTHIOADENOSINE/S-ADENOSYLHOMOCYSTEINE NUCLEOSIDASE"/>
    <property type="match status" value="1"/>
</dbReference>
<dbReference type="PANTHER" id="PTHR46832:SF1">
    <property type="entry name" value="5'-METHYLTHIOADENOSINE_S-ADENOSYLHOMOCYSTEINE NUCLEOSIDASE"/>
    <property type="match status" value="1"/>
</dbReference>
<organism evidence="7 8">
    <name type="scientific">Stylophora pistillata</name>
    <name type="common">Smooth cauliflower coral</name>
    <dbReference type="NCBI Taxonomy" id="50429"/>
    <lineage>
        <taxon>Eukaryota</taxon>
        <taxon>Metazoa</taxon>
        <taxon>Cnidaria</taxon>
        <taxon>Anthozoa</taxon>
        <taxon>Hexacorallia</taxon>
        <taxon>Scleractinia</taxon>
        <taxon>Astrocoeniina</taxon>
        <taxon>Pocilloporidae</taxon>
        <taxon>Stylophora</taxon>
    </lineage>
</organism>
<keyword evidence="8" id="KW-1185">Reference proteome</keyword>
<reference evidence="8" key="1">
    <citation type="journal article" date="2017" name="bioRxiv">
        <title>Comparative analysis of the genomes of Stylophora pistillata and Acropora digitifera provides evidence for extensive differences between species of corals.</title>
        <authorList>
            <person name="Voolstra C.R."/>
            <person name="Li Y."/>
            <person name="Liew Y.J."/>
            <person name="Baumgarten S."/>
            <person name="Zoccola D."/>
            <person name="Flot J.-F."/>
            <person name="Tambutte S."/>
            <person name="Allemand D."/>
            <person name="Aranda M."/>
        </authorList>
    </citation>
    <scope>NUCLEOTIDE SEQUENCE [LARGE SCALE GENOMIC DNA]</scope>
</reference>
<dbReference type="InterPro" id="IPR000845">
    <property type="entry name" value="Nucleoside_phosphorylase_d"/>
</dbReference>
<evidence type="ECO:0000256" key="1">
    <source>
        <dbReference type="ARBA" id="ARBA00001968"/>
    </source>
</evidence>
<accession>A0A2B4REK4</accession>
<protein>
    <recommendedName>
        <fullName evidence="9">Nucleoside phosphorylase domain-containing protein</fullName>
    </recommendedName>
</protein>
<comment type="caution">
    <text evidence="7">The sequence shown here is derived from an EMBL/GenBank/DDBJ whole genome shotgun (WGS) entry which is preliminary data.</text>
</comment>
<comment type="cofactor">
    <cofactor evidence="1">
        <name>a divalent metal cation</name>
        <dbReference type="ChEBI" id="CHEBI:60240"/>
    </cofactor>
</comment>
<dbReference type="GO" id="GO:0046872">
    <property type="term" value="F:metal ion binding"/>
    <property type="evidence" value="ECO:0007669"/>
    <property type="project" value="UniProtKB-KW"/>
</dbReference>
<dbReference type="Pfam" id="PF13359">
    <property type="entry name" value="DDE_Tnp_4"/>
    <property type="match status" value="1"/>
</dbReference>
<dbReference type="GO" id="GO:0009116">
    <property type="term" value="P:nucleoside metabolic process"/>
    <property type="evidence" value="ECO:0007669"/>
    <property type="project" value="InterPro"/>
</dbReference>
<feature type="domain" description="DDE Tnp4" evidence="5">
    <location>
        <begin position="704"/>
        <end position="742"/>
    </location>
</feature>
<gene>
    <name evidence="7" type="ORF">AWC38_SpisGene20903</name>
</gene>
<name>A0A2B4REK4_STYPI</name>
<dbReference type="Pfam" id="PF01048">
    <property type="entry name" value="PNP_UDP_1"/>
    <property type="match status" value="1"/>
</dbReference>
<evidence type="ECO:0000259" key="5">
    <source>
        <dbReference type="Pfam" id="PF13359"/>
    </source>
</evidence>
<evidence type="ECO:0000313" key="8">
    <source>
        <dbReference type="Proteomes" id="UP000225706"/>
    </source>
</evidence>
<evidence type="ECO:0000256" key="2">
    <source>
        <dbReference type="ARBA" id="ARBA00022723"/>
    </source>
</evidence>
<dbReference type="SUPFAM" id="SSF53167">
    <property type="entry name" value="Purine and uridine phosphorylases"/>
    <property type="match status" value="1"/>
</dbReference>
<dbReference type="GO" id="GO:0008782">
    <property type="term" value="F:adenosylhomocysteine nucleosidase activity"/>
    <property type="evidence" value="ECO:0007669"/>
    <property type="project" value="TreeGrafter"/>
</dbReference>
<dbReference type="Pfam" id="PF18738">
    <property type="entry name" value="HEPN_DZIP3"/>
    <property type="match status" value="1"/>
</dbReference>
<keyword evidence="2" id="KW-0479">Metal-binding</keyword>
<evidence type="ECO:0000259" key="6">
    <source>
        <dbReference type="Pfam" id="PF18738"/>
    </source>
</evidence>
<proteinExistence type="predicted"/>
<feature type="compositionally biased region" description="Basic and acidic residues" evidence="3">
    <location>
        <begin position="296"/>
        <end position="313"/>
    </location>
</feature>
<dbReference type="Gene3D" id="3.40.50.1580">
    <property type="entry name" value="Nucleoside phosphorylase domain"/>
    <property type="match status" value="1"/>
</dbReference>
<dbReference type="GO" id="GO:0019284">
    <property type="term" value="P:L-methionine salvage from S-adenosylmethionine"/>
    <property type="evidence" value="ECO:0007669"/>
    <property type="project" value="TreeGrafter"/>
</dbReference>
<evidence type="ECO:0008006" key="9">
    <source>
        <dbReference type="Google" id="ProtNLM"/>
    </source>
</evidence>
<dbReference type="AlphaFoldDB" id="A0A2B4REK4"/>
<dbReference type="GO" id="GO:0005829">
    <property type="term" value="C:cytosol"/>
    <property type="evidence" value="ECO:0007669"/>
    <property type="project" value="TreeGrafter"/>
</dbReference>
<dbReference type="InterPro" id="IPR027806">
    <property type="entry name" value="HARBI1_dom"/>
</dbReference>
<dbReference type="GO" id="GO:0008930">
    <property type="term" value="F:methylthioadenosine nucleosidase activity"/>
    <property type="evidence" value="ECO:0007669"/>
    <property type="project" value="TreeGrafter"/>
</dbReference>
<dbReference type="OrthoDB" id="10047558at2759"/>
<feature type="domain" description="Nucleoside phosphorylase" evidence="4">
    <location>
        <begin position="434"/>
        <end position="573"/>
    </location>
</feature>
<evidence type="ECO:0000313" key="7">
    <source>
        <dbReference type="EMBL" id="PFX14910.1"/>
    </source>
</evidence>